<organism evidence="2 3">
    <name type="scientific">Hypsizygus marmoreus</name>
    <name type="common">White beech mushroom</name>
    <name type="synonym">Agaricus marmoreus</name>
    <dbReference type="NCBI Taxonomy" id="39966"/>
    <lineage>
        <taxon>Eukaryota</taxon>
        <taxon>Fungi</taxon>
        <taxon>Dikarya</taxon>
        <taxon>Basidiomycota</taxon>
        <taxon>Agaricomycotina</taxon>
        <taxon>Agaricomycetes</taxon>
        <taxon>Agaricomycetidae</taxon>
        <taxon>Agaricales</taxon>
        <taxon>Tricholomatineae</taxon>
        <taxon>Lyophyllaceae</taxon>
        <taxon>Hypsizygus</taxon>
    </lineage>
</organism>
<proteinExistence type="predicted"/>
<comment type="caution">
    <text evidence="2">The sequence shown here is derived from an EMBL/GenBank/DDBJ whole genome shotgun (WGS) entry which is preliminary data.</text>
</comment>
<dbReference type="Proteomes" id="UP000076154">
    <property type="component" value="Unassembled WGS sequence"/>
</dbReference>
<dbReference type="InParanoid" id="A0A369JAQ2"/>
<evidence type="ECO:0000313" key="3">
    <source>
        <dbReference type="Proteomes" id="UP000076154"/>
    </source>
</evidence>
<name>A0A369JAQ2_HYPMA</name>
<sequence length="174" mass="19400">MTRYPIYANISTSLTRTKLAWVGGLNHHCHIAQVLIQAFSSSRNVLVVSSASSESAADGMRKERSLKAKELRSLQCYWLPLAWSRLTSHRALSACRWSRDVTCPGLSSGPVKRSLPARSNETMDNAGGSPPQPSTLVMRQHIGTRNENTPRDSEWERRPSAVVAETRLTEYVIH</sequence>
<keyword evidence="3" id="KW-1185">Reference proteome</keyword>
<reference evidence="2" key="1">
    <citation type="submission" date="2018-04" db="EMBL/GenBank/DDBJ databases">
        <title>Whole genome sequencing of Hypsizygus marmoreus.</title>
        <authorList>
            <person name="Choi I.-G."/>
            <person name="Min B."/>
            <person name="Kim J.-G."/>
            <person name="Kim S."/>
            <person name="Oh Y.-L."/>
            <person name="Kong W.-S."/>
            <person name="Park H."/>
            <person name="Jeong J."/>
            <person name="Song E.-S."/>
        </authorList>
    </citation>
    <scope>NUCLEOTIDE SEQUENCE [LARGE SCALE GENOMIC DNA]</scope>
    <source>
        <strain evidence="2">51987-8</strain>
    </source>
</reference>
<gene>
    <name evidence="2" type="ORF">Hypma_003525</name>
</gene>
<feature type="region of interest" description="Disordered" evidence="1">
    <location>
        <begin position="107"/>
        <end position="135"/>
    </location>
</feature>
<evidence type="ECO:0000256" key="1">
    <source>
        <dbReference type="SAM" id="MobiDB-lite"/>
    </source>
</evidence>
<dbReference type="AlphaFoldDB" id="A0A369JAQ2"/>
<evidence type="ECO:0000313" key="2">
    <source>
        <dbReference type="EMBL" id="RDB15926.1"/>
    </source>
</evidence>
<protein>
    <submittedName>
        <fullName evidence="2">Uncharacterized protein</fullName>
    </submittedName>
</protein>
<dbReference type="EMBL" id="LUEZ02000137">
    <property type="protein sequence ID" value="RDB15926.1"/>
    <property type="molecule type" value="Genomic_DNA"/>
</dbReference>
<accession>A0A369JAQ2</accession>